<accession>A0A284QYF2</accession>
<keyword evidence="3 5" id="KW-0235">DNA replication</keyword>
<dbReference type="PANTHER" id="PTHR14052:SF0">
    <property type="entry name" value="ORIGIN RECOGNITION COMPLEX SUBUNIT 2"/>
    <property type="match status" value="1"/>
</dbReference>
<evidence type="ECO:0000256" key="1">
    <source>
        <dbReference type="ARBA" id="ARBA00004123"/>
    </source>
</evidence>
<comment type="subunit">
    <text evidence="5">Component of the origin recognition complex (ORC).</text>
</comment>
<comment type="similarity">
    <text evidence="2 5">Belongs to the ORC2 family.</text>
</comment>
<feature type="region of interest" description="Disordered" evidence="6">
    <location>
        <begin position="1"/>
        <end position="41"/>
    </location>
</feature>
<dbReference type="Pfam" id="PF04084">
    <property type="entry name" value="RecA-like_ORC2"/>
    <property type="match status" value="1"/>
</dbReference>
<dbReference type="GO" id="GO:0003688">
    <property type="term" value="F:DNA replication origin binding"/>
    <property type="evidence" value="ECO:0007669"/>
    <property type="project" value="UniProtKB-UniRule"/>
</dbReference>
<evidence type="ECO:0000313" key="10">
    <source>
        <dbReference type="Proteomes" id="UP000219338"/>
    </source>
</evidence>
<dbReference type="STRING" id="47428.A0A284QYF2"/>
<dbReference type="OMA" id="YDFELAY"/>
<feature type="region of interest" description="Disordered" evidence="6">
    <location>
        <begin position="289"/>
        <end position="310"/>
    </location>
</feature>
<dbReference type="PANTHER" id="PTHR14052">
    <property type="entry name" value="ORIGIN RECOGNITION COMPLEX SUBUNIT 2"/>
    <property type="match status" value="1"/>
</dbReference>
<evidence type="ECO:0000256" key="4">
    <source>
        <dbReference type="ARBA" id="ARBA00023242"/>
    </source>
</evidence>
<evidence type="ECO:0000313" key="9">
    <source>
        <dbReference type="EMBL" id="SJL01507.1"/>
    </source>
</evidence>
<evidence type="ECO:0000259" key="8">
    <source>
        <dbReference type="Pfam" id="PF24882"/>
    </source>
</evidence>
<evidence type="ECO:0000256" key="5">
    <source>
        <dbReference type="RuleBase" id="RU368084"/>
    </source>
</evidence>
<dbReference type="OrthoDB" id="346673at2759"/>
<dbReference type="InterPro" id="IPR007220">
    <property type="entry name" value="ORC2"/>
</dbReference>
<keyword evidence="10" id="KW-1185">Reference proteome</keyword>
<sequence length="425" mass="46086">MHRGSDSSDSEDDAPYSSGAEDDVEAVPVTPKSGKRKARDDEVRGQALIVQTAFDAYFTHTGSRPQTSANVFSSLIPPLSSTEYAEAISGLPDRQLKSVLLTDSKARNALFTRILRELKEGFNVLCHGYGSKRNLLNQFAVERCSKVGHVVVANGFQPNFSIKDLLNSIEAIPGVLSIPESSTAIESQARRISTFFSQPSQKRPLFIIIHNIDSPSLRATKSKACLALLASNPRIHIVASVDHINAPLIWSSSEASSRGDGGFTWLWHDMTTLAPYDFELAYADRSSISGAHGGGPRKQRDAGGLGAPNPANMSETAAAHVLASVTQKAKKLFALMARKQLDAVEEAGGLPGNDMQPFAIGYGMLFNAARDEFIATNDTALRSLLGEFRDHNLILGEQSTSGTEMLWIPLRKERLANVLHSIQVE</sequence>
<evidence type="ECO:0000256" key="3">
    <source>
        <dbReference type="ARBA" id="ARBA00022705"/>
    </source>
</evidence>
<reference evidence="10" key="1">
    <citation type="journal article" date="2017" name="Nat. Ecol. Evol.">
        <title>Genome expansion and lineage-specific genetic innovations in the forest pathogenic fungi Armillaria.</title>
        <authorList>
            <person name="Sipos G."/>
            <person name="Prasanna A.N."/>
            <person name="Walter M.C."/>
            <person name="O'Connor E."/>
            <person name="Balint B."/>
            <person name="Krizsan K."/>
            <person name="Kiss B."/>
            <person name="Hess J."/>
            <person name="Varga T."/>
            <person name="Slot J."/>
            <person name="Riley R."/>
            <person name="Boka B."/>
            <person name="Rigling D."/>
            <person name="Barry K."/>
            <person name="Lee J."/>
            <person name="Mihaltcheva S."/>
            <person name="LaButti K."/>
            <person name="Lipzen A."/>
            <person name="Waldron R."/>
            <person name="Moloney N.M."/>
            <person name="Sperisen C."/>
            <person name="Kredics L."/>
            <person name="Vagvoelgyi C."/>
            <person name="Patrignani A."/>
            <person name="Fitzpatrick D."/>
            <person name="Nagy I."/>
            <person name="Doyle S."/>
            <person name="Anderson J.B."/>
            <person name="Grigoriev I.V."/>
            <person name="Gueldener U."/>
            <person name="Muensterkoetter M."/>
            <person name="Nagy L.G."/>
        </authorList>
    </citation>
    <scope>NUCLEOTIDE SEQUENCE [LARGE SCALE GENOMIC DNA]</scope>
    <source>
        <strain evidence="10">C18/9</strain>
    </source>
</reference>
<dbReference type="AlphaFoldDB" id="A0A284QYF2"/>
<evidence type="ECO:0000256" key="6">
    <source>
        <dbReference type="SAM" id="MobiDB-lite"/>
    </source>
</evidence>
<name>A0A284QYF2_ARMOS</name>
<organism evidence="9 10">
    <name type="scientific">Armillaria ostoyae</name>
    <name type="common">Armillaria root rot fungus</name>
    <dbReference type="NCBI Taxonomy" id="47428"/>
    <lineage>
        <taxon>Eukaryota</taxon>
        <taxon>Fungi</taxon>
        <taxon>Dikarya</taxon>
        <taxon>Basidiomycota</taxon>
        <taxon>Agaricomycotina</taxon>
        <taxon>Agaricomycetes</taxon>
        <taxon>Agaricomycetidae</taxon>
        <taxon>Agaricales</taxon>
        <taxon>Marasmiineae</taxon>
        <taxon>Physalacriaceae</taxon>
        <taxon>Armillaria</taxon>
    </lineage>
</organism>
<feature type="compositionally biased region" description="Acidic residues" evidence="6">
    <location>
        <begin position="8"/>
        <end position="25"/>
    </location>
</feature>
<dbReference type="GO" id="GO:0006260">
    <property type="term" value="P:DNA replication"/>
    <property type="evidence" value="ECO:0007669"/>
    <property type="project" value="UniProtKB-UniRule"/>
</dbReference>
<dbReference type="InterPro" id="IPR056773">
    <property type="entry name" value="WHD_ORC2"/>
</dbReference>
<feature type="domain" description="Origin recognition complex subunit 2 winged-helix" evidence="8">
    <location>
        <begin position="355"/>
        <end position="413"/>
    </location>
</feature>
<proteinExistence type="inferred from homology"/>
<dbReference type="EMBL" id="FUEG01000003">
    <property type="protein sequence ID" value="SJL01507.1"/>
    <property type="molecule type" value="Genomic_DNA"/>
</dbReference>
<evidence type="ECO:0000259" key="7">
    <source>
        <dbReference type="Pfam" id="PF04084"/>
    </source>
</evidence>
<keyword evidence="4 5" id="KW-0539">Nucleus</keyword>
<dbReference type="Proteomes" id="UP000219338">
    <property type="component" value="Unassembled WGS sequence"/>
</dbReference>
<evidence type="ECO:0000256" key="2">
    <source>
        <dbReference type="ARBA" id="ARBA00007421"/>
    </source>
</evidence>
<comment type="subcellular location">
    <subcellularLocation>
        <location evidence="1 5">Nucleus</location>
    </subcellularLocation>
</comment>
<dbReference type="InterPro" id="IPR056772">
    <property type="entry name" value="RecA-like_ORC2"/>
</dbReference>
<protein>
    <recommendedName>
        <fullName evidence="5">Origin recognition complex subunit 2</fullName>
    </recommendedName>
</protein>
<feature type="domain" description="Origin recognition complex subunit 2 RecA-like" evidence="7">
    <location>
        <begin position="107"/>
        <end position="270"/>
    </location>
</feature>
<dbReference type="Pfam" id="PF24882">
    <property type="entry name" value="WHD_ORC2"/>
    <property type="match status" value="1"/>
</dbReference>
<dbReference type="GO" id="GO:0005664">
    <property type="term" value="C:nuclear origin of replication recognition complex"/>
    <property type="evidence" value="ECO:0007669"/>
    <property type="project" value="UniProtKB-UniRule"/>
</dbReference>
<comment type="function">
    <text evidence="5">Component of the origin recognition complex (ORC) that binds origins of replication. DNA-binding is ATP-dependent. ORC is required to assemble the pre-replication complex necessary to initiate DNA replication.</text>
</comment>
<gene>
    <name evidence="9" type="ORF">ARMOST_04829</name>
</gene>